<dbReference type="PANTHER" id="PTHR47154">
    <property type="entry name" value="G-PROTEIN COUPLED RECEPTOR MTH-RELATED"/>
    <property type="match status" value="1"/>
</dbReference>
<dbReference type="CDD" id="cd15039">
    <property type="entry name" value="7tmB3_Methuselah-like"/>
    <property type="match status" value="1"/>
</dbReference>
<keyword evidence="4 5" id="KW-0472">Membrane</keyword>
<feature type="transmembrane region" description="Helical" evidence="5">
    <location>
        <begin position="158"/>
        <end position="180"/>
    </location>
</feature>
<dbReference type="InterPro" id="IPR000832">
    <property type="entry name" value="GPCR_2_secretin-like"/>
</dbReference>
<dbReference type="InterPro" id="IPR017981">
    <property type="entry name" value="GPCR_2-like_7TM"/>
</dbReference>
<gene>
    <name evidence="7" type="ORF">O3M35_010695</name>
</gene>
<evidence type="ECO:0000313" key="7">
    <source>
        <dbReference type="EMBL" id="KAK9504340.1"/>
    </source>
</evidence>
<dbReference type="Proteomes" id="UP001461498">
    <property type="component" value="Unassembled WGS sequence"/>
</dbReference>
<dbReference type="SUPFAM" id="SSF81321">
    <property type="entry name" value="Family A G protein-coupled receptor-like"/>
    <property type="match status" value="1"/>
</dbReference>
<dbReference type="PROSITE" id="PS50261">
    <property type="entry name" value="G_PROTEIN_RECEP_F2_4"/>
    <property type="match status" value="1"/>
</dbReference>
<dbReference type="AlphaFoldDB" id="A0AAW1D3L0"/>
<evidence type="ECO:0000256" key="3">
    <source>
        <dbReference type="ARBA" id="ARBA00022989"/>
    </source>
</evidence>
<dbReference type="Gene3D" id="1.20.1070.10">
    <property type="entry name" value="Rhodopsin 7-helix transmembrane proteins"/>
    <property type="match status" value="1"/>
</dbReference>
<dbReference type="InterPro" id="IPR051384">
    <property type="entry name" value="Mth_GPCR"/>
</dbReference>
<evidence type="ECO:0000259" key="6">
    <source>
        <dbReference type="PROSITE" id="PS50261"/>
    </source>
</evidence>
<dbReference type="PANTHER" id="PTHR47154:SF2">
    <property type="entry name" value="G-PROTEIN COUPLED RECEPTOR MTH-RELATED"/>
    <property type="match status" value="1"/>
</dbReference>
<organism evidence="7 8">
    <name type="scientific">Rhynocoris fuscipes</name>
    <dbReference type="NCBI Taxonomy" id="488301"/>
    <lineage>
        <taxon>Eukaryota</taxon>
        <taxon>Metazoa</taxon>
        <taxon>Ecdysozoa</taxon>
        <taxon>Arthropoda</taxon>
        <taxon>Hexapoda</taxon>
        <taxon>Insecta</taxon>
        <taxon>Pterygota</taxon>
        <taxon>Neoptera</taxon>
        <taxon>Paraneoptera</taxon>
        <taxon>Hemiptera</taxon>
        <taxon>Heteroptera</taxon>
        <taxon>Panheteroptera</taxon>
        <taxon>Cimicomorpha</taxon>
        <taxon>Reduviidae</taxon>
        <taxon>Harpactorinae</taxon>
        <taxon>Harpactorini</taxon>
        <taxon>Rhynocoris</taxon>
    </lineage>
</organism>
<dbReference type="EMBL" id="JAPXFL010000007">
    <property type="protein sequence ID" value="KAK9504340.1"/>
    <property type="molecule type" value="Genomic_DNA"/>
</dbReference>
<feature type="transmembrane region" description="Helical" evidence="5">
    <location>
        <begin position="78"/>
        <end position="99"/>
    </location>
</feature>
<dbReference type="Pfam" id="PF00002">
    <property type="entry name" value="7tm_2"/>
    <property type="match status" value="1"/>
</dbReference>
<evidence type="ECO:0000256" key="5">
    <source>
        <dbReference type="SAM" id="Phobius"/>
    </source>
</evidence>
<dbReference type="GO" id="GO:0007166">
    <property type="term" value="P:cell surface receptor signaling pathway"/>
    <property type="evidence" value="ECO:0007669"/>
    <property type="project" value="InterPro"/>
</dbReference>
<evidence type="ECO:0000313" key="8">
    <source>
        <dbReference type="Proteomes" id="UP001461498"/>
    </source>
</evidence>
<evidence type="ECO:0000256" key="4">
    <source>
        <dbReference type="ARBA" id="ARBA00023136"/>
    </source>
</evidence>
<comment type="caution">
    <text evidence="7">The sequence shown here is derived from an EMBL/GenBank/DDBJ whole genome shotgun (WGS) entry which is preliminary data.</text>
</comment>
<evidence type="ECO:0000256" key="1">
    <source>
        <dbReference type="ARBA" id="ARBA00004141"/>
    </source>
</evidence>
<reference evidence="7 8" key="1">
    <citation type="submission" date="2022-12" db="EMBL/GenBank/DDBJ databases">
        <title>Chromosome-level genome assembly of true bugs.</title>
        <authorList>
            <person name="Ma L."/>
            <person name="Li H."/>
        </authorList>
    </citation>
    <scope>NUCLEOTIDE SEQUENCE [LARGE SCALE GENOMIC DNA]</scope>
    <source>
        <strain evidence="7">Lab_2022b</strain>
    </source>
</reference>
<feature type="transmembrane region" description="Helical" evidence="5">
    <location>
        <begin position="130"/>
        <end position="152"/>
    </location>
</feature>
<evidence type="ECO:0000256" key="2">
    <source>
        <dbReference type="ARBA" id="ARBA00022692"/>
    </source>
</evidence>
<keyword evidence="8" id="KW-1185">Reference proteome</keyword>
<proteinExistence type="predicted"/>
<keyword evidence="3 5" id="KW-1133">Transmembrane helix</keyword>
<feature type="domain" description="G-protein coupled receptors family 2 profile 2" evidence="6">
    <location>
        <begin position="1"/>
        <end position="182"/>
    </location>
</feature>
<feature type="transmembrane region" description="Helical" evidence="5">
    <location>
        <begin position="25"/>
        <end position="46"/>
    </location>
</feature>
<dbReference type="GO" id="GO:0008528">
    <property type="term" value="F:G protein-coupled peptide receptor activity"/>
    <property type="evidence" value="ECO:0007669"/>
    <property type="project" value="TreeGrafter"/>
</dbReference>
<protein>
    <recommendedName>
        <fullName evidence="6">G-protein coupled receptors family 2 profile 2 domain-containing protein</fullName>
    </recommendedName>
</protein>
<comment type="subcellular location">
    <subcellularLocation>
        <location evidence="1">Membrane</location>
        <topology evidence="1">Multi-pass membrane protein</topology>
    </subcellularLocation>
</comment>
<accession>A0AAW1D3L0</accession>
<sequence length="237" mass="27294">MCIDIYLAFSSVRLRGSRGGDIRKLVFYSLYAWGMPLIILLITVTVDFSDLVPDNSPFKPKIGIQKCFFDDRSSAYMYFYGPMGVLICTNLILFAITAYRIWRTSKETAALNRGDSRRHSDKQENERFKLYVKLFLVMGINWVAELISFILGKQVPQYFWYLTDLTNTLQGVFIFIIFVWKRKVRRLIWDRVCMMTGRSTRISRSSRGGTSSDATDATSINNTAVSQLRLKPIGLVK</sequence>
<keyword evidence="2 5" id="KW-0812">Transmembrane</keyword>
<name>A0AAW1D3L0_9HEMI</name>
<dbReference type="GO" id="GO:0005886">
    <property type="term" value="C:plasma membrane"/>
    <property type="evidence" value="ECO:0007669"/>
    <property type="project" value="TreeGrafter"/>
</dbReference>